<evidence type="ECO:0000259" key="9">
    <source>
        <dbReference type="Pfam" id="PF00275"/>
    </source>
</evidence>
<evidence type="ECO:0000256" key="1">
    <source>
        <dbReference type="ARBA" id="ARBA00004811"/>
    </source>
</evidence>
<keyword evidence="5" id="KW-0028">Amino-acid biosynthesis</keyword>
<dbReference type="PROSITE" id="PS00885">
    <property type="entry name" value="EPSP_SYNTHASE_2"/>
    <property type="match status" value="1"/>
</dbReference>
<evidence type="ECO:0000256" key="7">
    <source>
        <dbReference type="ARBA" id="ARBA00023141"/>
    </source>
</evidence>
<reference evidence="10" key="1">
    <citation type="submission" date="2018-05" db="EMBL/GenBank/DDBJ databases">
        <authorList>
            <person name="Lanie J.A."/>
            <person name="Ng W.-L."/>
            <person name="Kazmierczak K.M."/>
            <person name="Andrzejewski T.M."/>
            <person name="Davidsen T.M."/>
            <person name="Wayne K.J."/>
            <person name="Tettelin H."/>
            <person name="Glass J.I."/>
            <person name="Rusch D."/>
            <person name="Podicherti R."/>
            <person name="Tsui H.-C.T."/>
            <person name="Winkler M.E."/>
        </authorList>
    </citation>
    <scope>NUCLEOTIDE SEQUENCE</scope>
</reference>
<dbReference type="CDD" id="cd01556">
    <property type="entry name" value="EPSP_synthase"/>
    <property type="match status" value="1"/>
</dbReference>
<dbReference type="FunFam" id="3.65.10.10:FF:000003">
    <property type="entry name" value="3-phosphoshikimate 1-carboxyvinyltransferase"/>
    <property type="match status" value="1"/>
</dbReference>
<dbReference type="PANTHER" id="PTHR21090">
    <property type="entry name" value="AROM/DEHYDROQUINATE SYNTHASE"/>
    <property type="match status" value="1"/>
</dbReference>
<dbReference type="GO" id="GO:0009073">
    <property type="term" value="P:aromatic amino acid family biosynthetic process"/>
    <property type="evidence" value="ECO:0007669"/>
    <property type="project" value="UniProtKB-KW"/>
</dbReference>
<keyword evidence="4" id="KW-0963">Cytoplasm</keyword>
<feature type="non-terminal residue" evidence="10">
    <location>
        <position position="1"/>
    </location>
</feature>
<comment type="pathway">
    <text evidence="1">Metabolic intermediate biosynthesis; chorismate biosynthesis; chorismate from D-erythrose 4-phosphate and phosphoenolpyruvate: step 6/7.</text>
</comment>
<dbReference type="InterPro" id="IPR013792">
    <property type="entry name" value="RNA3'P_cycl/enolpyr_Trfase_a/b"/>
</dbReference>
<dbReference type="InterPro" id="IPR036968">
    <property type="entry name" value="Enolpyruvate_Tfrase_sf"/>
</dbReference>
<dbReference type="AlphaFoldDB" id="A0A382L7N0"/>
<dbReference type="EC" id="2.5.1.19" evidence="3"/>
<accession>A0A382L7N0</accession>
<dbReference type="InterPro" id="IPR023193">
    <property type="entry name" value="EPSP_synthase_CS"/>
</dbReference>
<dbReference type="PANTHER" id="PTHR21090:SF5">
    <property type="entry name" value="PENTAFUNCTIONAL AROM POLYPEPTIDE"/>
    <property type="match status" value="1"/>
</dbReference>
<sequence length="304" mass="32514">PIADLADALRQMGASIEFLGEDGYPPLRIVAGGLKGGRTSVRGNVSSQYLTALLLASPLTQGEMVIEVEGDLVSKPYIDMTLDVMARFGVPVANRSHQSFHVPARQGYQSPGRALVEGDASSATYFLSAAAIKGGTVRVNGVGEGSVQGDVKHAEVLAEMGATVKRGPDWIEVTRGDLHGVNVDLNHIPDAAMTVATTALFAKGKTVIRNIYNWRVKETDRLTAMATELRKVGAEVVEGRDYLEITPPSEISAASIDTYNDHRMAMAFSLAALGSSEITINDPDCVSKTFPDYFEQLSSITVND</sequence>
<evidence type="ECO:0000256" key="6">
    <source>
        <dbReference type="ARBA" id="ARBA00022679"/>
    </source>
</evidence>
<dbReference type="GO" id="GO:0009423">
    <property type="term" value="P:chorismate biosynthetic process"/>
    <property type="evidence" value="ECO:0007669"/>
    <property type="project" value="UniProtKB-UniPathway"/>
</dbReference>
<comment type="similarity">
    <text evidence="2">Belongs to the EPSP synthase family.</text>
</comment>
<dbReference type="NCBIfam" id="TIGR01356">
    <property type="entry name" value="aroA"/>
    <property type="match status" value="1"/>
</dbReference>
<dbReference type="Pfam" id="PF00275">
    <property type="entry name" value="EPSP_synthase"/>
    <property type="match status" value="1"/>
</dbReference>
<evidence type="ECO:0000256" key="5">
    <source>
        <dbReference type="ARBA" id="ARBA00022605"/>
    </source>
</evidence>
<feature type="domain" description="Enolpyruvate transferase" evidence="9">
    <location>
        <begin position="1"/>
        <end position="297"/>
    </location>
</feature>
<organism evidence="10">
    <name type="scientific">marine metagenome</name>
    <dbReference type="NCBI Taxonomy" id="408172"/>
    <lineage>
        <taxon>unclassified sequences</taxon>
        <taxon>metagenomes</taxon>
        <taxon>ecological metagenomes</taxon>
    </lineage>
</organism>
<keyword evidence="6" id="KW-0808">Transferase</keyword>
<evidence type="ECO:0000256" key="4">
    <source>
        <dbReference type="ARBA" id="ARBA00022490"/>
    </source>
</evidence>
<name>A0A382L7N0_9ZZZZ</name>
<evidence type="ECO:0000256" key="3">
    <source>
        <dbReference type="ARBA" id="ARBA00012450"/>
    </source>
</evidence>
<dbReference type="InterPro" id="IPR006264">
    <property type="entry name" value="EPSP_synthase"/>
</dbReference>
<gene>
    <name evidence="10" type="ORF">METZ01_LOCUS285493</name>
</gene>
<keyword evidence="7" id="KW-0057">Aromatic amino acid biosynthesis</keyword>
<dbReference type="GO" id="GO:0008652">
    <property type="term" value="P:amino acid biosynthetic process"/>
    <property type="evidence" value="ECO:0007669"/>
    <property type="project" value="UniProtKB-KW"/>
</dbReference>
<dbReference type="Gene3D" id="3.65.10.10">
    <property type="entry name" value="Enolpyruvate transferase domain"/>
    <property type="match status" value="2"/>
</dbReference>
<proteinExistence type="inferred from homology"/>
<dbReference type="InterPro" id="IPR001986">
    <property type="entry name" value="Enolpyruvate_Tfrase_dom"/>
</dbReference>
<dbReference type="UniPathway" id="UPA00053">
    <property type="reaction ID" value="UER00089"/>
</dbReference>
<dbReference type="EMBL" id="UINC01085258">
    <property type="protein sequence ID" value="SVC32639.1"/>
    <property type="molecule type" value="Genomic_DNA"/>
</dbReference>
<evidence type="ECO:0000256" key="8">
    <source>
        <dbReference type="ARBA" id="ARBA00044633"/>
    </source>
</evidence>
<comment type="catalytic activity">
    <reaction evidence="8">
        <text>3-phosphoshikimate + phosphoenolpyruvate = 5-O-(1-carboxyvinyl)-3-phosphoshikimate + phosphate</text>
        <dbReference type="Rhea" id="RHEA:21256"/>
        <dbReference type="ChEBI" id="CHEBI:43474"/>
        <dbReference type="ChEBI" id="CHEBI:57701"/>
        <dbReference type="ChEBI" id="CHEBI:58702"/>
        <dbReference type="ChEBI" id="CHEBI:145989"/>
        <dbReference type="EC" id="2.5.1.19"/>
    </reaction>
    <physiologicalReaction direction="left-to-right" evidence="8">
        <dbReference type="Rhea" id="RHEA:21257"/>
    </physiologicalReaction>
</comment>
<evidence type="ECO:0000313" key="10">
    <source>
        <dbReference type="EMBL" id="SVC32639.1"/>
    </source>
</evidence>
<evidence type="ECO:0000256" key="2">
    <source>
        <dbReference type="ARBA" id="ARBA00009948"/>
    </source>
</evidence>
<dbReference type="SUPFAM" id="SSF55205">
    <property type="entry name" value="EPT/RTPC-like"/>
    <property type="match status" value="1"/>
</dbReference>
<dbReference type="GO" id="GO:0003866">
    <property type="term" value="F:3-phosphoshikimate 1-carboxyvinyltransferase activity"/>
    <property type="evidence" value="ECO:0007669"/>
    <property type="project" value="UniProtKB-EC"/>
</dbReference>
<protein>
    <recommendedName>
        <fullName evidence="3">3-phosphoshikimate 1-carboxyvinyltransferase</fullName>
        <ecNumber evidence="3">2.5.1.19</ecNumber>
    </recommendedName>
</protein>